<dbReference type="InterPro" id="IPR001867">
    <property type="entry name" value="OmpR/PhoB-type_DNA-bd"/>
</dbReference>
<gene>
    <name evidence="11" type="primary">graR_3</name>
    <name evidence="10" type="synonym">graR_2</name>
    <name evidence="11" type="ORF">BEH84_05568</name>
    <name evidence="12" type="ORF">BEI59_33680</name>
    <name evidence="10" type="ORF">BEI61_04256</name>
    <name evidence="13" type="ORF">BEI63_21885</name>
</gene>
<protein>
    <recommendedName>
        <fullName evidence="1">Stage 0 sporulation protein A homolog</fullName>
    </recommendedName>
</protein>
<proteinExistence type="predicted"/>
<evidence type="ECO:0000256" key="6">
    <source>
        <dbReference type="PROSITE-ProRule" id="PRU00169"/>
    </source>
</evidence>
<dbReference type="InterPro" id="IPR039420">
    <property type="entry name" value="WalR-like"/>
</dbReference>
<dbReference type="InterPro" id="IPR001789">
    <property type="entry name" value="Sig_transdc_resp-reg_receiver"/>
</dbReference>
<dbReference type="EMBL" id="MEHA01000044">
    <property type="protein sequence ID" value="ODR38721.1"/>
    <property type="molecule type" value="Genomic_DNA"/>
</dbReference>
<keyword evidence="3 7" id="KW-0238">DNA-binding</keyword>
<dbReference type="GO" id="GO:0000976">
    <property type="term" value="F:transcription cis-regulatory region binding"/>
    <property type="evidence" value="ECO:0007669"/>
    <property type="project" value="TreeGrafter"/>
</dbReference>
<dbReference type="GO" id="GO:0006355">
    <property type="term" value="P:regulation of DNA-templated transcription"/>
    <property type="evidence" value="ECO:0007669"/>
    <property type="project" value="InterPro"/>
</dbReference>
<dbReference type="Proteomes" id="UP000094067">
    <property type="component" value="Unassembled WGS sequence"/>
</dbReference>
<dbReference type="Proteomes" id="UP000094869">
    <property type="component" value="Unassembled WGS sequence"/>
</dbReference>
<evidence type="ECO:0000313" key="17">
    <source>
        <dbReference type="Proteomes" id="UP000095003"/>
    </source>
</evidence>
<reference evidence="14 17" key="1">
    <citation type="submission" date="2016-07" db="EMBL/GenBank/DDBJ databases">
        <title>Characterization of isolates of Eisenbergiella tayi derived from blood cultures, using whole genome sequencing.</title>
        <authorList>
            <person name="Burdz T."/>
            <person name="Wiebe D."/>
            <person name="Huynh C."/>
            <person name="Bernard K."/>
        </authorList>
    </citation>
    <scope>NUCLEOTIDE SEQUENCE [LARGE SCALE GENOMIC DNA]</scope>
    <source>
        <strain evidence="10 14">NML 110608</strain>
        <strain evidence="11 17">NML 120489</strain>
    </source>
</reference>
<dbReference type="Pfam" id="PF00486">
    <property type="entry name" value="Trans_reg_C"/>
    <property type="match status" value="1"/>
</dbReference>
<dbReference type="GO" id="GO:0005829">
    <property type="term" value="C:cytosol"/>
    <property type="evidence" value="ECO:0007669"/>
    <property type="project" value="TreeGrafter"/>
</dbReference>
<evidence type="ECO:0000313" key="15">
    <source>
        <dbReference type="Proteomes" id="UP000094271"/>
    </source>
</evidence>
<dbReference type="GO" id="GO:0032993">
    <property type="term" value="C:protein-DNA complex"/>
    <property type="evidence" value="ECO:0007669"/>
    <property type="project" value="TreeGrafter"/>
</dbReference>
<dbReference type="GeneID" id="93301432"/>
<dbReference type="PANTHER" id="PTHR48111">
    <property type="entry name" value="REGULATOR OF RPOS"/>
    <property type="match status" value="1"/>
</dbReference>
<dbReference type="SMART" id="SM00862">
    <property type="entry name" value="Trans_reg_C"/>
    <property type="match status" value="1"/>
</dbReference>
<dbReference type="EMBL" id="MEHD01000035">
    <property type="protein sequence ID" value="ODR50579.1"/>
    <property type="molecule type" value="Genomic_DNA"/>
</dbReference>
<feature type="modified residue" description="4-aspartylphosphate" evidence="6">
    <location>
        <position position="52"/>
    </location>
</feature>
<name>A0A1E3AHK8_9FIRM</name>
<feature type="DNA-binding region" description="OmpR/PhoB-type" evidence="7">
    <location>
        <begin position="124"/>
        <end position="223"/>
    </location>
</feature>
<dbReference type="InterPro" id="IPR016032">
    <property type="entry name" value="Sig_transdc_resp-reg_C-effctor"/>
</dbReference>
<feature type="domain" description="Response regulatory" evidence="8">
    <location>
        <begin position="3"/>
        <end position="116"/>
    </location>
</feature>
<evidence type="ECO:0000313" key="10">
    <source>
        <dbReference type="EMBL" id="ODM03460.1"/>
    </source>
</evidence>
<dbReference type="EMBL" id="MCGH01000003">
    <property type="protein sequence ID" value="ODM03460.1"/>
    <property type="molecule type" value="Genomic_DNA"/>
</dbReference>
<reference evidence="13 16" key="2">
    <citation type="submission" date="2016-08" db="EMBL/GenBank/DDBJ databases">
        <title>Characterization of Isolates of Eisenbergiella tayi Derived from Blood Cultures, Using Whole Genome Sequencing.</title>
        <authorList>
            <person name="Bernier A.-M."/>
            <person name="Burdz T."/>
            <person name="Wiebe D."/>
            <person name="Bernard K."/>
        </authorList>
    </citation>
    <scope>NUCLEOTIDE SEQUENCE [LARGE SCALE GENOMIC DNA]</scope>
    <source>
        <strain evidence="13 16">NML120146</strain>
    </source>
</reference>
<evidence type="ECO:0000259" key="8">
    <source>
        <dbReference type="PROSITE" id="PS50110"/>
    </source>
</evidence>
<organism evidence="11 17">
    <name type="scientific">Eisenbergiella tayi</name>
    <dbReference type="NCBI Taxonomy" id="1432052"/>
    <lineage>
        <taxon>Bacteria</taxon>
        <taxon>Bacillati</taxon>
        <taxon>Bacillota</taxon>
        <taxon>Clostridia</taxon>
        <taxon>Lachnospirales</taxon>
        <taxon>Lachnospiraceae</taxon>
        <taxon>Eisenbergiella</taxon>
    </lineage>
</organism>
<dbReference type="GO" id="GO:0000156">
    <property type="term" value="F:phosphorelay response regulator activity"/>
    <property type="evidence" value="ECO:0007669"/>
    <property type="project" value="TreeGrafter"/>
</dbReference>
<dbReference type="InterPro" id="IPR011006">
    <property type="entry name" value="CheY-like_superfamily"/>
</dbReference>
<evidence type="ECO:0000313" key="14">
    <source>
        <dbReference type="Proteomes" id="UP000094067"/>
    </source>
</evidence>
<keyword evidence="16" id="KW-1185">Reference proteome</keyword>
<evidence type="ECO:0000256" key="7">
    <source>
        <dbReference type="PROSITE-ProRule" id="PRU01091"/>
    </source>
</evidence>
<evidence type="ECO:0000313" key="12">
    <source>
        <dbReference type="EMBL" id="ODR38721.1"/>
    </source>
</evidence>
<accession>A0A1E3AHK8</accession>
<evidence type="ECO:0000313" key="13">
    <source>
        <dbReference type="EMBL" id="ODR50579.1"/>
    </source>
</evidence>
<keyword evidence="2" id="KW-0805">Transcription regulation</keyword>
<evidence type="ECO:0000256" key="3">
    <source>
        <dbReference type="ARBA" id="ARBA00023125"/>
    </source>
</evidence>
<dbReference type="PANTHER" id="PTHR48111:SF43">
    <property type="entry name" value="STAGE 0 SPORULATION PROTEIN A HOMOLOG"/>
    <property type="match status" value="1"/>
</dbReference>
<dbReference type="Pfam" id="PF00072">
    <property type="entry name" value="Response_reg"/>
    <property type="match status" value="1"/>
</dbReference>
<keyword evidence="4" id="KW-0804">Transcription</keyword>
<dbReference type="RefSeq" id="WP_009250619.1">
    <property type="nucleotide sequence ID" value="NZ_CABMHK010000138.1"/>
</dbReference>
<dbReference type="PATRIC" id="fig|1432052.3.peg.6167"/>
<dbReference type="SUPFAM" id="SSF46894">
    <property type="entry name" value="C-terminal effector domain of the bipartite response regulators"/>
    <property type="match status" value="1"/>
</dbReference>
<dbReference type="InterPro" id="IPR036388">
    <property type="entry name" value="WH-like_DNA-bd_sf"/>
</dbReference>
<evidence type="ECO:0000313" key="11">
    <source>
        <dbReference type="EMBL" id="ODM08243.1"/>
    </source>
</evidence>
<dbReference type="SMART" id="SM00448">
    <property type="entry name" value="REC"/>
    <property type="match status" value="1"/>
</dbReference>
<dbReference type="Proteomes" id="UP000094271">
    <property type="component" value="Unassembled WGS sequence"/>
</dbReference>
<evidence type="ECO:0000256" key="1">
    <source>
        <dbReference type="ARBA" id="ARBA00018672"/>
    </source>
</evidence>
<comment type="function">
    <text evidence="5">May play the central regulatory role in sporulation. It may be an element of the effector pathway responsible for the activation of sporulation genes in response to nutritional stress. Spo0A may act in concert with spo0H (a sigma factor) to control the expression of some genes that are critical to the sporulation process.</text>
</comment>
<dbReference type="EMBL" id="MCGI01000006">
    <property type="protein sequence ID" value="ODM08243.1"/>
    <property type="molecule type" value="Genomic_DNA"/>
</dbReference>
<dbReference type="Gene3D" id="3.40.50.2300">
    <property type="match status" value="1"/>
</dbReference>
<evidence type="ECO:0000256" key="5">
    <source>
        <dbReference type="ARBA" id="ARBA00024867"/>
    </source>
</evidence>
<dbReference type="AlphaFoldDB" id="A0A1E3AHK8"/>
<feature type="domain" description="OmpR/PhoB-type" evidence="9">
    <location>
        <begin position="124"/>
        <end position="223"/>
    </location>
</feature>
<evidence type="ECO:0000256" key="2">
    <source>
        <dbReference type="ARBA" id="ARBA00023015"/>
    </source>
</evidence>
<sequence>MQHIMIIEDETNIREELMLLLESVPYRVSAPKPEGDLLTLIREARPDLILLDLGLPGIDGLTLCSLLRKESAVPIIFVTGRNTSMDELNCLLRGGDDFLSKPYQPAILLARISAVLRRTKREEDAALHWKNLKLDLASGTISLPEGKSHPAELSRNELKILYYLMKHAGKIVSREELVDYLWDEEIFIDDNALSVNMTRLRSKLESIGAPDFIGTRRGLGYQI</sequence>
<dbReference type="Gene3D" id="1.10.10.10">
    <property type="entry name" value="Winged helix-like DNA-binding domain superfamily/Winged helix DNA-binding domain"/>
    <property type="match status" value="1"/>
</dbReference>
<dbReference type="CDD" id="cd00383">
    <property type="entry name" value="trans_reg_C"/>
    <property type="match status" value="1"/>
</dbReference>
<dbReference type="PROSITE" id="PS50110">
    <property type="entry name" value="RESPONSE_REGULATORY"/>
    <property type="match status" value="1"/>
</dbReference>
<reference evidence="12 15" key="3">
    <citation type="submission" date="2016-08" db="EMBL/GenBank/DDBJ databases">
        <authorList>
            <person name="Seilhamer J.J."/>
        </authorList>
    </citation>
    <scope>NUCLEOTIDE SEQUENCE [LARGE SCALE GENOMIC DNA]</scope>
    <source>
        <strain evidence="12 15">NML150140-1</strain>
    </source>
</reference>
<keyword evidence="6" id="KW-0597">Phosphoprotein</keyword>
<evidence type="ECO:0000259" key="9">
    <source>
        <dbReference type="PROSITE" id="PS51755"/>
    </source>
</evidence>
<dbReference type="OrthoDB" id="9790442at2"/>
<dbReference type="Proteomes" id="UP000095003">
    <property type="component" value="Unassembled WGS sequence"/>
</dbReference>
<evidence type="ECO:0000313" key="16">
    <source>
        <dbReference type="Proteomes" id="UP000094869"/>
    </source>
</evidence>
<comment type="caution">
    <text evidence="11">The sequence shown here is derived from an EMBL/GenBank/DDBJ whole genome shotgun (WGS) entry which is preliminary data.</text>
</comment>
<evidence type="ECO:0000256" key="4">
    <source>
        <dbReference type="ARBA" id="ARBA00023163"/>
    </source>
</evidence>
<dbReference type="PROSITE" id="PS51755">
    <property type="entry name" value="OMPR_PHOB"/>
    <property type="match status" value="1"/>
</dbReference>
<dbReference type="SUPFAM" id="SSF52172">
    <property type="entry name" value="CheY-like"/>
    <property type="match status" value="1"/>
</dbReference>